<dbReference type="GO" id="GO:0050849">
    <property type="term" value="P:negative regulation of calcium-mediated signaling"/>
    <property type="evidence" value="ECO:0007669"/>
    <property type="project" value="Ensembl"/>
</dbReference>
<dbReference type="GO" id="GO:0015293">
    <property type="term" value="F:symporter activity"/>
    <property type="evidence" value="ECO:0007669"/>
    <property type="project" value="UniProtKB-KW"/>
</dbReference>
<keyword evidence="19" id="KW-0739">Sodium transport</keyword>
<dbReference type="GO" id="GO:0021630">
    <property type="term" value="P:olfactory nerve maturation"/>
    <property type="evidence" value="ECO:0007669"/>
    <property type="project" value="Ensembl"/>
</dbReference>
<dbReference type="GO" id="GO:0007602">
    <property type="term" value="P:phototransduction"/>
    <property type="evidence" value="ECO:0007669"/>
    <property type="project" value="Ensembl"/>
</dbReference>
<name>A0A8C3WH42_9CETA</name>
<keyword evidence="10" id="KW-0677">Repeat</keyword>
<feature type="transmembrane region" description="Helical" evidence="22">
    <location>
        <begin position="590"/>
        <end position="613"/>
    </location>
</feature>
<dbReference type="InterPro" id="IPR004837">
    <property type="entry name" value="NaCa_Exmemb"/>
</dbReference>
<dbReference type="GO" id="GO:0006874">
    <property type="term" value="P:intracellular calcium ion homeostasis"/>
    <property type="evidence" value="ECO:0007669"/>
    <property type="project" value="Ensembl"/>
</dbReference>
<dbReference type="GO" id="GO:0048306">
    <property type="term" value="F:calcium-dependent protein binding"/>
    <property type="evidence" value="ECO:0007669"/>
    <property type="project" value="Ensembl"/>
</dbReference>
<dbReference type="Proteomes" id="UP000694540">
    <property type="component" value="Unplaced"/>
</dbReference>
<evidence type="ECO:0000256" key="7">
    <source>
        <dbReference type="ARBA" id="ARBA00022568"/>
    </source>
</evidence>
<reference evidence="24" key="1">
    <citation type="submission" date="2025-08" db="UniProtKB">
        <authorList>
            <consortium name="Ensembl"/>
        </authorList>
    </citation>
    <scope>IDENTIFICATION</scope>
</reference>
<keyword evidence="5" id="KW-1003">Cell membrane</keyword>
<dbReference type="GO" id="GO:0050911">
    <property type="term" value="P:detection of chemical stimulus involved in sensory perception of smell"/>
    <property type="evidence" value="ECO:0007669"/>
    <property type="project" value="Ensembl"/>
</dbReference>
<evidence type="ECO:0000259" key="23">
    <source>
        <dbReference type="Pfam" id="PF01699"/>
    </source>
</evidence>
<evidence type="ECO:0000256" key="15">
    <source>
        <dbReference type="ARBA" id="ARBA00023053"/>
    </source>
</evidence>
<dbReference type="GO" id="GO:0031982">
    <property type="term" value="C:vesicle"/>
    <property type="evidence" value="ECO:0007669"/>
    <property type="project" value="Ensembl"/>
</dbReference>
<dbReference type="GO" id="GO:1990680">
    <property type="term" value="P:response to melanocyte-stimulating hormone"/>
    <property type="evidence" value="ECO:0007669"/>
    <property type="project" value="Ensembl"/>
</dbReference>
<feature type="transmembrane region" description="Helical" evidence="22">
    <location>
        <begin position="198"/>
        <end position="220"/>
    </location>
</feature>
<keyword evidence="6" id="KW-0633">Potassium transport</keyword>
<dbReference type="NCBIfam" id="TIGR00367">
    <property type="entry name" value="calcium/sodium antiporter"/>
    <property type="match status" value="1"/>
</dbReference>
<feature type="transmembrane region" description="Helical" evidence="22">
    <location>
        <begin position="169"/>
        <end position="191"/>
    </location>
</feature>
<dbReference type="GO" id="GO:0008273">
    <property type="term" value="F:calcium, potassium:sodium antiporter activity"/>
    <property type="evidence" value="ECO:0007669"/>
    <property type="project" value="Ensembl"/>
</dbReference>
<accession>A0A8C3WH42</accession>
<dbReference type="AlphaFoldDB" id="A0A8C3WH42"/>
<protein>
    <submittedName>
        <fullName evidence="24">Solute carrier family 24 member 4</fullName>
    </submittedName>
</protein>
<dbReference type="GeneTree" id="ENSGT01030000234532"/>
<evidence type="ECO:0000313" key="24">
    <source>
        <dbReference type="Ensembl" id="ENSCWAP00000014386.1"/>
    </source>
</evidence>
<evidence type="ECO:0000256" key="6">
    <source>
        <dbReference type="ARBA" id="ARBA00022538"/>
    </source>
</evidence>
<evidence type="ECO:0000256" key="5">
    <source>
        <dbReference type="ARBA" id="ARBA00022475"/>
    </source>
</evidence>
<evidence type="ECO:0000313" key="25">
    <source>
        <dbReference type="Proteomes" id="UP000694540"/>
    </source>
</evidence>
<organism evidence="24 25">
    <name type="scientific">Catagonus wagneri</name>
    <name type="common">Chacoan peccary</name>
    <dbReference type="NCBI Taxonomy" id="51154"/>
    <lineage>
        <taxon>Eukaryota</taxon>
        <taxon>Metazoa</taxon>
        <taxon>Chordata</taxon>
        <taxon>Craniata</taxon>
        <taxon>Vertebrata</taxon>
        <taxon>Euteleostomi</taxon>
        <taxon>Mammalia</taxon>
        <taxon>Eutheria</taxon>
        <taxon>Laurasiatheria</taxon>
        <taxon>Artiodactyla</taxon>
        <taxon>Suina</taxon>
        <taxon>Tayassuidae</taxon>
        <taxon>Catagonus</taxon>
    </lineage>
</organism>
<dbReference type="GO" id="GO:0036368">
    <property type="term" value="P:cone photoresponse recovery"/>
    <property type="evidence" value="ECO:0007669"/>
    <property type="project" value="Ensembl"/>
</dbReference>
<feature type="transmembrane region" description="Helical" evidence="22">
    <location>
        <begin position="226"/>
        <end position="244"/>
    </location>
</feature>
<dbReference type="GO" id="GO:0008277">
    <property type="term" value="P:regulation of G protein-coupled receptor signaling pathway"/>
    <property type="evidence" value="ECO:0007669"/>
    <property type="project" value="Ensembl"/>
</dbReference>
<sequence length="622" mass="69034">MALRGPLRPRKVRRRREMLPQQVGFVCAVLALVCCASGLFGSWGHKTVSASKHVLPDTWRNRRLMAPVNGTQTAKNCTDPAIHEFPTDLFSNEERQHGAVLLHVLGALYMFYALAIVCDDFFVPSLEKICEKLHLSEDVAGATFMAAGSSTPELFASVIGVFITHGDVGVGTIVGSAVFNILCIIGVCGLFAGQVVRLTWWAVGRDSMYYTLSVIVLIAFIYDEEIVWWEGLVLLILYVFYILIMKYNVKIQAFFTVKQKTVANGNTVNSELEDGNDYCDNSSDDPSMPLLGQVKEEPQYSKNPVVMVDEVMSSSPPKFNFPEAGLRIMITNKFGPRTRLRMASRIIINERQRLINSANGVSSKPLQNGRHESIENGSVPGENPEEPQREPEQQPPPPPPPPEPEPVEAAFLSPFSVPEARGDKVKWVFTWPLIFLLCITIPNCSKPRWEKFFMLTFVNATLWIAVFSYLMVWLVTIIGYTLGIPDVIMGITFLAAGTSVPDCMASLIVARQGLGDMAVSNTIGSNVFDILVGLGVPWGLQTMVINYGSTVKINSRGLVYSVVLLLGSVALTVLGIHLNKWRLDRKLGVYVLVLYAIFLCFSIMIEFNVFTFVNLPMCREDD</sequence>
<dbReference type="GO" id="GO:0120199">
    <property type="term" value="C:cone photoreceptor outer segment"/>
    <property type="evidence" value="ECO:0007669"/>
    <property type="project" value="Ensembl"/>
</dbReference>
<evidence type="ECO:0000256" key="19">
    <source>
        <dbReference type="ARBA" id="ARBA00023201"/>
    </source>
</evidence>
<keyword evidence="18" id="KW-0325">Glycoprotein</keyword>
<comment type="catalytic activity">
    <reaction evidence="20">
        <text>Ca(2+)(out) + K(+)(out) + 4 Na(+)(in) = Ca(2+)(in) + K(+)(in) + 4 Na(+)(out)</text>
        <dbReference type="Rhea" id="RHEA:69967"/>
        <dbReference type="ChEBI" id="CHEBI:29101"/>
        <dbReference type="ChEBI" id="CHEBI:29103"/>
        <dbReference type="ChEBI" id="CHEBI:29108"/>
    </reaction>
</comment>
<dbReference type="Gene3D" id="1.20.1420.30">
    <property type="entry name" value="NCX, central ion-binding region"/>
    <property type="match status" value="2"/>
</dbReference>
<dbReference type="GO" id="GO:0016324">
    <property type="term" value="C:apical plasma membrane"/>
    <property type="evidence" value="ECO:0007669"/>
    <property type="project" value="Ensembl"/>
</dbReference>
<keyword evidence="4" id="KW-0050">Antiport</keyword>
<dbReference type="GO" id="GO:0010628">
    <property type="term" value="P:positive regulation of gene expression"/>
    <property type="evidence" value="ECO:0007669"/>
    <property type="project" value="Ensembl"/>
</dbReference>
<evidence type="ECO:0000256" key="20">
    <source>
        <dbReference type="ARBA" id="ARBA00033627"/>
    </source>
</evidence>
<evidence type="ECO:0000256" key="11">
    <source>
        <dbReference type="ARBA" id="ARBA00022837"/>
    </source>
</evidence>
<feature type="domain" description="Sodium/calcium exchanger membrane region" evidence="23">
    <location>
        <begin position="104"/>
        <end position="245"/>
    </location>
</feature>
<dbReference type="FunFam" id="1.20.1420.30:FF:000005">
    <property type="entry name" value="sodium/potassium/calcium exchanger 3 isoform X1"/>
    <property type="match status" value="1"/>
</dbReference>
<evidence type="ECO:0000256" key="8">
    <source>
        <dbReference type="ARBA" id="ARBA00022692"/>
    </source>
</evidence>
<evidence type="ECO:0000256" key="2">
    <source>
        <dbReference type="ARBA" id="ARBA00005364"/>
    </source>
</evidence>
<feature type="transmembrane region" description="Helical" evidence="22">
    <location>
        <begin position="139"/>
        <end position="163"/>
    </location>
</feature>
<reference evidence="24" key="2">
    <citation type="submission" date="2025-09" db="UniProtKB">
        <authorList>
            <consortium name="Ensembl"/>
        </authorList>
    </citation>
    <scope>IDENTIFICATION</scope>
</reference>
<evidence type="ECO:0000256" key="14">
    <source>
        <dbReference type="ARBA" id="ARBA00022989"/>
    </source>
</evidence>
<dbReference type="GO" id="GO:0097186">
    <property type="term" value="P:amelogenesis"/>
    <property type="evidence" value="ECO:0007669"/>
    <property type="project" value="Ensembl"/>
</dbReference>
<feature type="transmembrane region" description="Helical" evidence="22">
    <location>
        <begin position="487"/>
        <end position="510"/>
    </location>
</feature>
<dbReference type="InterPro" id="IPR044880">
    <property type="entry name" value="NCX_ion-bd_dom_sf"/>
</dbReference>
<evidence type="ECO:0000256" key="1">
    <source>
        <dbReference type="ARBA" id="ARBA00004651"/>
    </source>
</evidence>
<dbReference type="PANTHER" id="PTHR10846:SF21">
    <property type="entry name" value="SODIUM_POTASSIUM_CALCIUM EXCHANGER 4"/>
    <property type="match status" value="1"/>
</dbReference>
<keyword evidence="9" id="KW-0732">Signal</keyword>
<evidence type="ECO:0000256" key="16">
    <source>
        <dbReference type="ARBA" id="ARBA00023065"/>
    </source>
</evidence>
<evidence type="ECO:0000256" key="12">
    <source>
        <dbReference type="ARBA" id="ARBA00022847"/>
    </source>
</evidence>
<keyword evidence="25" id="KW-1185">Reference proteome</keyword>
<dbReference type="FunFam" id="1.20.1420.30:FF:000006">
    <property type="entry name" value="sodium/potassium/calcium exchanger 4 isoform X1"/>
    <property type="match status" value="1"/>
</dbReference>
<keyword evidence="7" id="KW-0109">Calcium transport</keyword>
<evidence type="ECO:0000256" key="18">
    <source>
        <dbReference type="ARBA" id="ARBA00023180"/>
    </source>
</evidence>
<keyword evidence="16" id="KW-0406">Ion transport</keyword>
<evidence type="ECO:0000256" key="21">
    <source>
        <dbReference type="SAM" id="MobiDB-lite"/>
    </source>
</evidence>
<dbReference type="PANTHER" id="PTHR10846">
    <property type="entry name" value="SODIUM/POTASSIUM/CALCIUM EXCHANGER"/>
    <property type="match status" value="1"/>
</dbReference>
<gene>
    <name evidence="24" type="primary">SLC24A4</name>
</gene>
<dbReference type="GO" id="GO:0042756">
    <property type="term" value="P:drinking behavior"/>
    <property type="evidence" value="ECO:0007669"/>
    <property type="project" value="Ensembl"/>
</dbReference>
<feature type="transmembrane region" description="Helical" evidence="22">
    <location>
        <begin position="99"/>
        <end position="118"/>
    </location>
</feature>
<dbReference type="GO" id="GO:1990034">
    <property type="term" value="P:calcium ion export across plasma membrane"/>
    <property type="evidence" value="ECO:0007669"/>
    <property type="project" value="Ensembl"/>
</dbReference>
<dbReference type="GO" id="GO:0098703">
    <property type="term" value="P:calcium ion import across plasma membrane"/>
    <property type="evidence" value="ECO:0007669"/>
    <property type="project" value="Ensembl"/>
</dbReference>
<dbReference type="GO" id="GO:1990834">
    <property type="term" value="P:response to odorant"/>
    <property type="evidence" value="ECO:0007669"/>
    <property type="project" value="Ensembl"/>
</dbReference>
<feature type="region of interest" description="Disordered" evidence="21">
    <location>
        <begin position="358"/>
        <end position="408"/>
    </location>
</feature>
<feature type="domain" description="Sodium/calcium exchanger membrane region" evidence="23">
    <location>
        <begin position="454"/>
        <end position="604"/>
    </location>
</feature>
<evidence type="ECO:0000256" key="3">
    <source>
        <dbReference type="ARBA" id="ARBA00022448"/>
    </source>
</evidence>
<dbReference type="GO" id="GO:1903998">
    <property type="term" value="P:regulation of eating behavior"/>
    <property type="evidence" value="ECO:0007669"/>
    <property type="project" value="Ensembl"/>
</dbReference>
<keyword evidence="12" id="KW-0769">Symport</keyword>
<feature type="transmembrane region" description="Helical" evidence="22">
    <location>
        <begin position="558"/>
        <end position="578"/>
    </location>
</feature>
<evidence type="ECO:0000256" key="10">
    <source>
        <dbReference type="ARBA" id="ARBA00022737"/>
    </source>
</evidence>
<evidence type="ECO:0000256" key="9">
    <source>
        <dbReference type="ARBA" id="ARBA00022729"/>
    </source>
</evidence>
<evidence type="ECO:0000256" key="4">
    <source>
        <dbReference type="ARBA" id="ARBA00022449"/>
    </source>
</evidence>
<feature type="transmembrane region" description="Helical" evidence="22">
    <location>
        <begin position="452"/>
        <end position="475"/>
    </location>
</feature>
<feature type="compositionally biased region" description="Pro residues" evidence="21">
    <location>
        <begin position="393"/>
        <end position="404"/>
    </location>
</feature>
<evidence type="ECO:0000256" key="22">
    <source>
        <dbReference type="SAM" id="Phobius"/>
    </source>
</evidence>
<dbReference type="GO" id="GO:0005737">
    <property type="term" value="C:cytoplasm"/>
    <property type="evidence" value="ECO:0007669"/>
    <property type="project" value="Ensembl"/>
</dbReference>
<keyword evidence="8 22" id="KW-0812">Transmembrane</keyword>
<keyword evidence="15" id="KW-0915">Sodium</keyword>
<keyword evidence="13" id="KW-0630">Potassium</keyword>
<dbReference type="GO" id="GO:0005516">
    <property type="term" value="F:calmodulin binding"/>
    <property type="evidence" value="ECO:0007669"/>
    <property type="project" value="Ensembl"/>
</dbReference>
<evidence type="ECO:0000256" key="17">
    <source>
        <dbReference type="ARBA" id="ARBA00023136"/>
    </source>
</evidence>
<dbReference type="Pfam" id="PF01699">
    <property type="entry name" value="Na_Ca_ex"/>
    <property type="match status" value="2"/>
</dbReference>
<dbReference type="GO" id="GO:0005262">
    <property type="term" value="F:calcium channel activity"/>
    <property type="evidence" value="ECO:0007669"/>
    <property type="project" value="TreeGrafter"/>
</dbReference>
<keyword evidence="11" id="KW-0106">Calcium</keyword>
<keyword evidence="3" id="KW-0813">Transport</keyword>
<keyword evidence="14 22" id="KW-1133">Transmembrane helix</keyword>
<keyword evidence="17 22" id="KW-0472">Membrane</keyword>
<dbReference type="Ensembl" id="ENSCWAT00000015601.1">
    <property type="protein sequence ID" value="ENSCWAP00000014386.1"/>
    <property type="gene ID" value="ENSCWAG00000010825.1"/>
</dbReference>
<comment type="similarity">
    <text evidence="2">Belongs to the Ca(2+):cation antiporter (CaCA) (TC 2.A.19) family. SLC24A subfamily.</text>
</comment>
<dbReference type="GO" id="GO:0086009">
    <property type="term" value="P:membrane repolarization"/>
    <property type="evidence" value="ECO:0007669"/>
    <property type="project" value="Ensembl"/>
</dbReference>
<dbReference type="InterPro" id="IPR004481">
    <property type="entry name" value="K/Na/Ca-exchanger"/>
</dbReference>
<feature type="transmembrane region" description="Helical" evidence="22">
    <location>
        <begin position="517"/>
        <end position="538"/>
    </location>
</feature>
<comment type="subcellular location">
    <subcellularLocation>
        <location evidence="1">Cell membrane</location>
        <topology evidence="1">Multi-pass membrane protein</topology>
    </subcellularLocation>
</comment>
<proteinExistence type="inferred from homology"/>
<evidence type="ECO:0000256" key="13">
    <source>
        <dbReference type="ARBA" id="ARBA00022958"/>
    </source>
</evidence>
<feature type="transmembrane region" description="Helical" evidence="22">
    <location>
        <begin position="21"/>
        <end position="43"/>
    </location>
</feature>
<dbReference type="GO" id="GO:0071486">
    <property type="term" value="P:cellular response to high light intensity"/>
    <property type="evidence" value="ECO:0007669"/>
    <property type="project" value="Ensembl"/>
</dbReference>